<reference evidence="2 3" key="1">
    <citation type="journal article" date="2020" name="G3 (Bethesda)">
        <title>Improved Reference Genome for Cyclotella cryptica CCMP332, a Model for Cell Wall Morphogenesis, Salinity Adaptation, and Lipid Production in Diatoms (Bacillariophyta).</title>
        <authorList>
            <person name="Roberts W.R."/>
            <person name="Downey K.M."/>
            <person name="Ruck E.C."/>
            <person name="Traller J.C."/>
            <person name="Alverson A.J."/>
        </authorList>
    </citation>
    <scope>NUCLEOTIDE SEQUENCE [LARGE SCALE GENOMIC DNA]</scope>
    <source>
        <strain evidence="2 3">CCMP332</strain>
    </source>
</reference>
<comment type="caution">
    <text evidence="2">The sequence shown here is derived from an EMBL/GenBank/DDBJ whole genome shotgun (WGS) entry which is preliminary data.</text>
</comment>
<evidence type="ECO:0000313" key="3">
    <source>
        <dbReference type="Proteomes" id="UP001516023"/>
    </source>
</evidence>
<name>A0ABD3QZE1_9STRA</name>
<feature type="region of interest" description="Disordered" evidence="1">
    <location>
        <begin position="192"/>
        <end position="253"/>
    </location>
</feature>
<sequence>MLSDTSKRKLLLVMTMASLSPTMGSTLLRGADLDQSSHHPTRRHLPQNEGILNLKRINDERKRKNEQRQDDQWKSLSKEEKKKLLAELKIEEEAQQQKSTGNLNEKVQNGRVNGNQLAYLQQYFHQIDGDLEMQSSQLDDVDEDVTWQDLTKEEKKRVIAMMNEELKFHNEVGDKLTKQEKKDKMKEGLMQGSSQFVNGDSGEDNHNDSETAVGADEFVNNNSKPGKLTVDEVMNNNSENDGKENEEGMTQNSNQATNNNNLANGFLNPMPQLTFNDNGSANDAFVSSNSNVPNDAPIAYGKCKGCYSFAKTLTDPSIQLDAFDPTSDLQWSMSGLGWSIVESSSVSGDCYEGESCIASGIRSHATDSVTLGEPTYSNLTLTTDDEFEGGVLTFQVSVQDGLPMPNEAFFVTVDDKLRLAPISVDGDKWVEYSVPVGVGKHTVTWSHAYNPLGLEALPPRKGKMGLQMDDLRLSPFQRMANQGFEDDNAKELLMTSDGDAVWRLDDGASNSGSYSILASSSDISRGSGSSDVHFVLYSEDGGTLKYKISTSTTAPRDDFAILLNDQLKEAVFGLMPTFEYKSLDIPMGKVAVTFRHRKNPGNLSAELLGALGKVMTEGFTRLDDVRFEPNNKR</sequence>
<proteinExistence type="predicted"/>
<evidence type="ECO:0000313" key="2">
    <source>
        <dbReference type="EMBL" id="KAL3805618.1"/>
    </source>
</evidence>
<organism evidence="2 3">
    <name type="scientific">Cyclotella cryptica</name>
    <dbReference type="NCBI Taxonomy" id="29204"/>
    <lineage>
        <taxon>Eukaryota</taxon>
        <taxon>Sar</taxon>
        <taxon>Stramenopiles</taxon>
        <taxon>Ochrophyta</taxon>
        <taxon>Bacillariophyta</taxon>
        <taxon>Coscinodiscophyceae</taxon>
        <taxon>Thalassiosirophycidae</taxon>
        <taxon>Stephanodiscales</taxon>
        <taxon>Stephanodiscaceae</taxon>
        <taxon>Cyclotella</taxon>
    </lineage>
</organism>
<dbReference type="EMBL" id="JABMIG020000002">
    <property type="protein sequence ID" value="KAL3805618.1"/>
    <property type="molecule type" value="Genomic_DNA"/>
</dbReference>
<accession>A0ABD3QZE1</accession>
<dbReference type="Proteomes" id="UP001516023">
    <property type="component" value="Unassembled WGS sequence"/>
</dbReference>
<dbReference type="AlphaFoldDB" id="A0ABD3QZE1"/>
<gene>
    <name evidence="2" type="ORF">HJC23_005862</name>
</gene>
<feature type="region of interest" description="Disordered" evidence="1">
    <location>
        <begin position="31"/>
        <end position="50"/>
    </location>
</feature>
<keyword evidence="3" id="KW-1185">Reference proteome</keyword>
<protein>
    <submittedName>
        <fullName evidence="2">Uncharacterized protein</fullName>
    </submittedName>
</protein>
<evidence type="ECO:0000256" key="1">
    <source>
        <dbReference type="SAM" id="MobiDB-lite"/>
    </source>
</evidence>